<dbReference type="InterPro" id="IPR041618">
    <property type="entry name" value="PKS_DE"/>
</dbReference>
<dbReference type="Pfam" id="PF14765">
    <property type="entry name" value="PS-DH"/>
    <property type="match status" value="2"/>
</dbReference>
<dbReference type="InterPro" id="IPR042104">
    <property type="entry name" value="PKS_dehydratase_sf"/>
</dbReference>
<dbReference type="InterPro" id="IPR032821">
    <property type="entry name" value="PKS_assoc"/>
</dbReference>
<accession>A0ABS1NN14</accession>
<dbReference type="PROSITE" id="PS52004">
    <property type="entry name" value="KS3_2"/>
    <property type="match status" value="2"/>
</dbReference>
<protein>
    <submittedName>
        <fullName evidence="12">SDR family NAD(P)-dependent oxidoreductase</fullName>
    </submittedName>
</protein>
<evidence type="ECO:0000256" key="8">
    <source>
        <dbReference type="PROSITE-ProRule" id="PRU01363"/>
    </source>
</evidence>
<dbReference type="Gene3D" id="1.10.1200.10">
    <property type="entry name" value="ACP-like"/>
    <property type="match status" value="3"/>
</dbReference>
<dbReference type="SMART" id="SM00822">
    <property type="entry name" value="PKS_KR"/>
    <property type="match status" value="3"/>
</dbReference>
<dbReference type="InterPro" id="IPR020807">
    <property type="entry name" value="PKS_DH"/>
</dbReference>
<feature type="region of interest" description="N-terminal hotdog fold" evidence="8">
    <location>
        <begin position="199"/>
        <end position="322"/>
    </location>
</feature>
<feature type="region of interest" description="C-terminal hotdog fold" evidence="8">
    <location>
        <begin position="2070"/>
        <end position="2207"/>
    </location>
</feature>
<dbReference type="SUPFAM" id="SSF51735">
    <property type="entry name" value="NAD(P)-binding Rossmann-fold domains"/>
    <property type="match status" value="6"/>
</dbReference>
<keyword evidence="7" id="KW-0012">Acyltransferase</keyword>
<dbReference type="InterPro" id="IPR001227">
    <property type="entry name" value="Ac_transferase_dom_sf"/>
</dbReference>
<dbReference type="Pfam" id="PF18369">
    <property type="entry name" value="PKS_DE"/>
    <property type="match status" value="1"/>
</dbReference>
<dbReference type="Gene3D" id="3.10.129.110">
    <property type="entry name" value="Polyketide synthase dehydratase"/>
    <property type="match status" value="2"/>
</dbReference>
<dbReference type="InterPro" id="IPR016039">
    <property type="entry name" value="Thiolase-like"/>
</dbReference>
<dbReference type="InterPro" id="IPR014043">
    <property type="entry name" value="Acyl_transferase_dom"/>
</dbReference>
<dbReference type="Pfam" id="PF08659">
    <property type="entry name" value="KR"/>
    <property type="match status" value="3"/>
</dbReference>
<dbReference type="Gene3D" id="6.10.140.1830">
    <property type="match status" value="1"/>
</dbReference>
<sequence>AGQAVEEVLTCLEGRRSKPLVVSHAFHSPLMEPMLAEFREVVASITYAPPCIPVVSNVFGRLAGPGELSSAEYWVRHVREAVRFADGVRALADEGADVFVEVGPSGALTAMAQDTLDEVSGESTAVALARKDRDETQSFTAGVAEAYVHGVGVDWGSVLAAGTSVALPTYAFQHRSYWLHDPGRSSGDLSALGMGAADHPLLGAVVRLADGQGVALTGRLSTRTHPWLADHTVAGTVLLAGTAFVELTVHAGDEAGCARLEELTLEAPLALPDEPVAVQVRVGAPDAAGRRPVGVFSQRDDDDPDTWVRHAEGLVAPGGETEPLRATAWPPAGAQAIELDGFYERLADAGYGYGPAFQGLTAVWRDGHDVYAEVALPQETAEQAGRFGLHPALLDAALHAVSAADGLDGDVIRLPFAWHGVTLAASGATALRVHLSLADPDAVSLEVADGAGRPVASVEALASRPVSAEQLRRSVTADRSAPLFAVEWSAVPGETDGRAASWTVIGPELPLPDSTLGADWAVLPPTAVSMADGAGTAAAARECAAQVLGVIQTWLAAEQYAETGLVVVTHGAVAAGDDPVENLVQAPLWGLVRAAQSENPGRFVLVDTDAPDDWEDSVRLALATGEPQVAVRVGRTLAPRLTRAADTAAAPSQAPVWDAEGTVLITGGTGSLGRTLARHLVTEHGVRHLALAGRRGADAPGVAELRAELAVSGASVSVVACDVADRDAVDLMLAGIPGDHPLTAVVHTAGVLDDGMLTALTPERLDAVLRAKVDAVINLHEATADLELRAFVLFSSAAGVFGNAGQGNYAAANTFLDAFAQHRRAQGLPASSLAWGLWAEDGMGGRLGGGDRARLSRGGIAPLSREQGLALFDAALTAGHPLLVPVRLEQQALRAQAAGGTLPPLLRSLVRVPVRRTADTGSGDADALVRQLAALSEPEQERALLDLVRTRAATVLGHSSSAGIEADQAFRDLGFDSLTAVELRNQLGAVTGLRLPASLVFDYPSPAVLARHLRTVLVGTRQGATATVVRTTDTDEPLAIIGMACRFPGGVETPEDLWELLRDGKDAVSPLPDDRGWDVQAMYDADPDAIGKNYTRAGGFLDAAGDFDAEFFGIPPREALAMDPQQRLLLETSWEAFERAGLAPESLRGTDVGVFAGAMGSDYLATLHVPAELEGFAATGSASSVVSGRIAYTFGLEGPAVTVDTACSSSLVALHMAAQSLRSGECSLALAGGVMVVSSPKAFIEFSRQRALAPDGRCKAFSADADGTGWGEGVGVLLVERLSDARRNGHRVLAVVRGSAVNQDGASNGLTAPNGPSQQRVIRAALAAAGLTELEVDAVEAHGTGTSLGDPIEAQALLATYGQGRDADRPLWLGSIKSNIAHTQAAAGVAGVIKMVMALRHGVLPKTLHADERSPHVDWTAGSVELLTETRDWPESGRPRRAGVSSFGISGTNAHVIVEQAPADDADSAEAPAADAPSSGLVPWVLSGGTQEALRGQAARLAAFLADRPELEPLDVGASLVTTRGRFGHRAVVPVDPSDRDASLAALRALAGGEGAGGAVQGVARGGTRAVFVFPGQGSQWAGMGVELLDSSPVFAARFAEVAAEIEAHVDWSVEAAVRGGDGAPSLDRIEVLQPVLFVIMVSLAGVWASAGVKPQAVVGHSQGEIAAAAVSGALTLADAAQIVVLRSQLFADELVGKGAVASVPLSATEVESRIARFGDVLSIAGNNGPRLVTVAGEVAALEELVAELEAEGIRAKVIGSTVASHCSQVEPLHDRLLQLLSFVRPRAGSVPMYSTVTGEVLTGADLDAAYWYENCRRPVSFEPVVRALIADGFDVFVESSAHPVLTYGISETADETGAEVHAQGTLRRHEGGLGRVLNSFAEAWSRGVDVDWAALLKGGRTVDLPTYAFQHKRYWAADPLAGGDPDALGLAAVGHPLLGAAVVLAEDQGVVLTGRISARTQPWLADHAVAGTVLLPGTGFVELAVQAGDAVGCGRLDELMLEAPLVLPEDGAVTVQVRVGAADADGHRTVSVHARGGDGQEWTRHASGVLSAETPTAGFDLAAWPPAGADPLPLQGFYAGLAESGYGYGPAFQGLHAAWRRGDELFGEVALPEANAEGADAFGLHPALLDAALHTALAAASDTDEVQLPFTWNGVALHAEGAVAARVRLAPRDGEGTSLWLADTEGQPVASVEALVTRPVAKEVLQRAAIGTDQGLLLGVDWVPAPARTEPPAPAAWQILGDRAHERADGEPEFLVLPCTPVKCAYLAEMVYEGTRELLETVQSWLAADSGTGPRLVILTRGAVATGDGEPVANLDQAALWGLVRSAQSENPGRLLLVDVDEDTAWESVLPAVLATEEPQAAVRAGTVLVPRLTRTFPEDTAGTGTAAPDPDGTVLITGGTGLLGRRTARHLITVRGARHLVLTSRRGMDAPGAAGLRAELEELGARVTIAACDAADRDALEGLLSAIDPAHPLVSVVHAAGVLDDATFAALTPEHLQTVLRPKVDAALHLHELTRELPLAEFVLFSSAAGVFGNPGQGNYAAANAFLDALAQQRRAEGLPGVSLAWGLWAEESGMSEEANRTGFGRGGVGEISTEQGLALFDAATSVPGRALLVPIRLDLGVMRSRAMSMGADAVPVLLRSLVRVPARRAAAGGGTDGRSSALVRRLAGLSAEQRERALLDLVRETAVAVLGHSSVDAIDPGRGFLEQGFDSLTAVQLRNQLSSATGLRLPASLLFDYPTPSGLAVHLATRLSGGPRTSTAVAPATAAAPDEPLAIIGMSCRFPGGVASPEELWRLVSEGRDAVGELPADRGWDLEGLYDPDPQAAGRSYVKEGAFLYDAGDFDAELFGISPREALATDPQQRLLLEASWEAFERAGLAPESLRGSRVGVFAGYMGTDYLPGGVLPEGLEGYAVTGSTGSVVSGRIAYTFGLEGPAVTVDTACSSSLVALHLAAQSLRNGDSTLALAGGVTVMAGPQEMVEFSRQRGLARDGRCKAFSADADGFGFAEGVGLLVLERLSEARRNGHNVLAVVRGSAVNQDGASSGLTAPNGPSQERVIEAALAAARLRPRDVDAVEAHGTGTPLGDPIEAQALLATYGQGREADRPLWLGSVKSNIAHTQAAAGVAGVIKMVMALHHRVLPKTLHAQERSGHVDWSSGAVELLTESREWPETGRPRRVGISSFGISGTNAHVIVEQAPDNAARAAEPERTGGAPVGGVVPWVLSGRSAAALRGQAARLAELLARHPEPDPLDVGHSLVASRSALEHRAVVLCAGGGLESLHGGLAALASGEPAAGLVRGTARAGVRTVLVFPGQGSQWVGMAKGLLEASEAFAARIAECEAALSPFTDWSLTQVLTGGEETAGLLDQVDVVQPVLWAVMVSLAEAWRSIGVVPAAALGHSQGEIAAATVAGALSLDDAARVVALRARALVRLQGLGGMASVAASRARTEELIAAYGERLSVAAANGPESTVVSGDADALAELIAAADTLQVRIRQVPVSYASHCAHVDRIRDEVLQALAPIRPVASAVPFFSTVSGDWQDTTELDAEYWFRNLRRPVEFEAATRSLLDQGYSVFIESSARPVLVNALLETIEDTDRAGTAVGSLRRDEGGWDRFLTSAAEVYTQGVDVDWAGLLAGGRTVALPTYAFQRKRYWLERATAEQKAGTGTQDAVDSRFWEAVEREDLEELAATLQPGIDGDVRGSLETLMPALSAWRRQRREEQTVDSWRHRIVWRPAPQDRPAVAMGSWIVAVPQTLRDHPWVEAAAGALTAAGAEVRQVLLDTANPERETWAARLKSASPVASGVLSLLALDEAPVPGRPSTVTAGVLGTMTVLQAVDDAGLGARVWCATQGAVSVSPADRAQSPVQAQAWGLGLVAALEQPDLWGGLVDLPAAVTDRTAERLPGLLAGGSEEDQLALRSSGVFVRRLVPAPLAQSAAVREWRARGTVLVTGGTGGLGGHVARWLAGQGAEHLVLTSRRGPDAPGAAELRAELEKLGARVTIAACDVGDRDAVAVLLDGLKAEGSTIRSVVHTAGVPGRYLPLAEASADDLTETLAAKVGGAEALHELLAGEELDAFVLFSSNAGVWGGAGQGAYAAANAHLDALAERRRAAGLPATSVAWGMWAGDGLARTEDIGEQLSMRGLRPMEPALAISALHQAIDRDETFLSVTDTDWEHFTAVFSVARSSPLLAELAPAQEAEDGTGAGEQDGSRSALVARLAAVQPPEQHRILVDLVRAEAAAILGYAGLGEIDPQRGFTELGFTSLSAVELRNRINEVTGLKLPPSVIFDHANAAALARRMRTQMDPAGSAKDGSVLERIQQMETAVLVRPPAGGERDLVAGQLRELLRKVEGQDATADGDAAIDRDALDAASDDEMFALIDKQLGLD</sequence>
<evidence type="ECO:0000256" key="5">
    <source>
        <dbReference type="ARBA" id="ARBA00023194"/>
    </source>
</evidence>
<feature type="active site" description="Proton donor; for dehydratase activity" evidence="8">
    <location>
        <position position="2131"/>
    </location>
</feature>
<dbReference type="InterPro" id="IPR050091">
    <property type="entry name" value="PKS_NRPS_Biosynth_Enz"/>
</dbReference>
<dbReference type="InterPro" id="IPR014031">
    <property type="entry name" value="Ketoacyl_synth_C"/>
</dbReference>
<dbReference type="Proteomes" id="UP000634229">
    <property type="component" value="Unassembled WGS sequence"/>
</dbReference>
<dbReference type="Pfam" id="PF00698">
    <property type="entry name" value="Acyl_transf_1"/>
    <property type="match status" value="3"/>
</dbReference>
<dbReference type="InterPro" id="IPR057326">
    <property type="entry name" value="KR_dom"/>
</dbReference>
<dbReference type="PROSITE" id="PS52019">
    <property type="entry name" value="PKS_MFAS_DH"/>
    <property type="match status" value="2"/>
</dbReference>
<dbReference type="Pfam" id="PF16197">
    <property type="entry name" value="KAsynt_C_assoc"/>
    <property type="match status" value="2"/>
</dbReference>
<comment type="caution">
    <text evidence="12">The sequence shown here is derived from an EMBL/GenBank/DDBJ whole genome shotgun (WGS) entry which is preliminary data.</text>
</comment>
<dbReference type="Gene3D" id="3.40.50.720">
    <property type="entry name" value="NAD(P)-binding Rossmann-like Domain"/>
    <property type="match status" value="3"/>
</dbReference>
<dbReference type="PROSITE" id="PS00606">
    <property type="entry name" value="KS3_1"/>
    <property type="match status" value="2"/>
</dbReference>
<keyword evidence="3" id="KW-0597">Phosphoprotein</keyword>
<dbReference type="InterPro" id="IPR020841">
    <property type="entry name" value="PKS_Beta-ketoAc_synthase_dom"/>
</dbReference>
<dbReference type="InterPro" id="IPR049551">
    <property type="entry name" value="PKS_DH_C"/>
</dbReference>
<feature type="active site" description="Proton acceptor; for dehydratase activity" evidence="8">
    <location>
        <position position="231"/>
    </location>
</feature>
<dbReference type="Pfam" id="PF00109">
    <property type="entry name" value="ketoacyl-synt"/>
    <property type="match status" value="2"/>
</dbReference>
<dbReference type="SUPFAM" id="SSF53901">
    <property type="entry name" value="Thiolase-like"/>
    <property type="match status" value="2"/>
</dbReference>
<keyword evidence="13" id="KW-1185">Reference proteome</keyword>
<dbReference type="Gene3D" id="3.40.47.10">
    <property type="match status" value="2"/>
</dbReference>
<dbReference type="InterPro" id="IPR016035">
    <property type="entry name" value="Acyl_Trfase/lysoPLipase"/>
</dbReference>
<evidence type="ECO:0000259" key="11">
    <source>
        <dbReference type="PROSITE" id="PS52019"/>
    </source>
</evidence>
<feature type="domain" description="PKS/mFAS DH" evidence="11">
    <location>
        <begin position="1936"/>
        <end position="2207"/>
    </location>
</feature>
<evidence type="ECO:0000256" key="6">
    <source>
        <dbReference type="ARBA" id="ARBA00023268"/>
    </source>
</evidence>
<dbReference type="InterPro" id="IPR014030">
    <property type="entry name" value="Ketoacyl_synth_N"/>
</dbReference>
<feature type="domain" description="Ketosynthase family 3 (KS3)" evidence="10">
    <location>
        <begin position="1035"/>
        <end position="1460"/>
    </location>
</feature>
<dbReference type="CDD" id="cd08952">
    <property type="entry name" value="KR_1_SDR_x"/>
    <property type="match status" value="1"/>
</dbReference>
<evidence type="ECO:0000256" key="4">
    <source>
        <dbReference type="ARBA" id="ARBA00022679"/>
    </source>
</evidence>
<feature type="domain" description="PKS/mFAS DH" evidence="11">
    <location>
        <begin position="199"/>
        <end position="472"/>
    </location>
</feature>
<dbReference type="Gene3D" id="3.30.70.3290">
    <property type="match status" value="3"/>
</dbReference>
<dbReference type="EMBL" id="JAERRF010000029">
    <property type="protein sequence ID" value="MBL1101479.1"/>
    <property type="molecule type" value="Genomic_DNA"/>
</dbReference>
<dbReference type="CDD" id="cd00833">
    <property type="entry name" value="PKS"/>
    <property type="match status" value="2"/>
</dbReference>
<dbReference type="SUPFAM" id="SSF47336">
    <property type="entry name" value="ACP-like"/>
    <property type="match status" value="3"/>
</dbReference>
<dbReference type="SMART" id="SM01294">
    <property type="entry name" value="PKS_PP_betabranch"/>
    <property type="match status" value="2"/>
</dbReference>
<feature type="active site" description="Proton donor; for dehydratase activity" evidence="8">
    <location>
        <position position="395"/>
    </location>
</feature>
<feature type="domain" description="Carrier" evidence="9">
    <location>
        <begin position="4230"/>
        <end position="4305"/>
    </location>
</feature>
<dbReference type="PANTHER" id="PTHR43775">
    <property type="entry name" value="FATTY ACID SYNTHASE"/>
    <property type="match status" value="1"/>
</dbReference>
<evidence type="ECO:0000256" key="3">
    <source>
        <dbReference type="ARBA" id="ARBA00022553"/>
    </source>
</evidence>
<feature type="region of interest" description="N-terminal hotdog fold" evidence="8">
    <location>
        <begin position="1936"/>
        <end position="2058"/>
    </location>
</feature>
<dbReference type="InterPro" id="IPR036291">
    <property type="entry name" value="NAD(P)-bd_dom_sf"/>
</dbReference>
<dbReference type="InterPro" id="IPR020806">
    <property type="entry name" value="PKS_PP-bd"/>
</dbReference>
<keyword evidence="4" id="KW-0808">Transferase</keyword>
<dbReference type="SMART" id="SM00826">
    <property type="entry name" value="PKS_DH"/>
    <property type="match status" value="2"/>
</dbReference>
<feature type="domain" description="Carrier" evidence="9">
    <location>
        <begin position="2679"/>
        <end position="2754"/>
    </location>
</feature>
<proteinExistence type="predicted"/>
<dbReference type="Pfam" id="PF00550">
    <property type="entry name" value="PP-binding"/>
    <property type="match status" value="3"/>
</dbReference>
<feature type="domain" description="Ketosynthase family 3 (KS3)" evidence="10">
    <location>
        <begin position="2773"/>
        <end position="3198"/>
    </location>
</feature>
<dbReference type="InterPro" id="IPR018201">
    <property type="entry name" value="Ketoacyl_synth_AS"/>
</dbReference>
<feature type="region of interest" description="C-terminal hotdog fold" evidence="8">
    <location>
        <begin position="334"/>
        <end position="472"/>
    </location>
</feature>
<reference evidence="12 13" key="1">
    <citation type="submission" date="2021-01" db="EMBL/GenBank/DDBJ databases">
        <title>WGS of actinomycetes isolated from Thailand.</title>
        <authorList>
            <person name="Thawai C."/>
        </authorList>
    </citation>
    <scope>NUCLEOTIDE SEQUENCE [LARGE SCALE GENOMIC DNA]</scope>
    <source>
        <strain evidence="12 13">CA1R205</strain>
    </source>
</reference>
<dbReference type="CDD" id="cd08956">
    <property type="entry name" value="KR_3_FAS_SDR_x"/>
    <property type="match status" value="2"/>
</dbReference>
<dbReference type="SMART" id="SM00823">
    <property type="entry name" value="PKS_PP"/>
    <property type="match status" value="3"/>
</dbReference>
<organism evidence="12 13">
    <name type="scientific">Streptomyces coffeae</name>
    <dbReference type="NCBI Taxonomy" id="621382"/>
    <lineage>
        <taxon>Bacteria</taxon>
        <taxon>Bacillati</taxon>
        <taxon>Actinomycetota</taxon>
        <taxon>Actinomycetes</taxon>
        <taxon>Kitasatosporales</taxon>
        <taxon>Streptomycetaceae</taxon>
        <taxon>Streptomyces</taxon>
    </lineage>
</organism>
<evidence type="ECO:0000256" key="2">
    <source>
        <dbReference type="ARBA" id="ARBA00022450"/>
    </source>
</evidence>
<evidence type="ECO:0000313" key="12">
    <source>
        <dbReference type="EMBL" id="MBL1101479.1"/>
    </source>
</evidence>
<feature type="non-terminal residue" evidence="12">
    <location>
        <position position="1"/>
    </location>
</feature>
<dbReference type="SMART" id="SM00827">
    <property type="entry name" value="PKS_AT"/>
    <property type="match status" value="2"/>
</dbReference>
<dbReference type="InterPro" id="IPR016036">
    <property type="entry name" value="Malonyl_transacylase_ACP-bd"/>
</dbReference>
<dbReference type="Pfam" id="PF22953">
    <property type="entry name" value="SpnB_Rossmann"/>
    <property type="match status" value="2"/>
</dbReference>
<dbReference type="InterPro" id="IPR049900">
    <property type="entry name" value="PKS_mFAS_DH"/>
</dbReference>
<evidence type="ECO:0000259" key="9">
    <source>
        <dbReference type="PROSITE" id="PS50075"/>
    </source>
</evidence>
<keyword evidence="5" id="KW-0045">Antibiotic biosynthesis</keyword>
<dbReference type="InterPro" id="IPR013968">
    <property type="entry name" value="PKS_KR"/>
</dbReference>
<dbReference type="InterPro" id="IPR009081">
    <property type="entry name" value="PP-bd_ACP"/>
</dbReference>
<dbReference type="Pfam" id="PF02801">
    <property type="entry name" value="Ketoacyl-synt_C"/>
    <property type="match status" value="2"/>
</dbReference>
<evidence type="ECO:0000259" key="10">
    <source>
        <dbReference type="PROSITE" id="PS52004"/>
    </source>
</evidence>
<dbReference type="InterPro" id="IPR055123">
    <property type="entry name" value="SpnB-like_Rossmann"/>
</dbReference>
<dbReference type="PANTHER" id="PTHR43775:SF51">
    <property type="entry name" value="INACTIVE PHENOLPHTHIOCEROL SYNTHESIS POLYKETIDE SYNTHASE TYPE I PKS1-RELATED"/>
    <property type="match status" value="1"/>
</dbReference>
<comment type="pathway">
    <text evidence="1">Antibiotic biosynthesis.</text>
</comment>
<dbReference type="PROSITE" id="PS50075">
    <property type="entry name" value="CARRIER"/>
    <property type="match status" value="3"/>
</dbReference>
<dbReference type="InterPro" id="IPR049552">
    <property type="entry name" value="PKS_DH_N"/>
</dbReference>
<dbReference type="Pfam" id="PF21089">
    <property type="entry name" value="PKS_DH_N"/>
    <property type="match status" value="2"/>
</dbReference>
<evidence type="ECO:0000313" key="13">
    <source>
        <dbReference type="Proteomes" id="UP000634229"/>
    </source>
</evidence>
<dbReference type="InterPro" id="IPR006162">
    <property type="entry name" value="Ppantetheine_attach_site"/>
</dbReference>
<feature type="active site" description="Proton acceptor; for dehydratase activity" evidence="8">
    <location>
        <position position="1968"/>
    </location>
</feature>
<feature type="domain" description="Carrier" evidence="9">
    <location>
        <begin position="942"/>
        <end position="1017"/>
    </location>
</feature>
<dbReference type="InterPro" id="IPR036736">
    <property type="entry name" value="ACP-like_sf"/>
</dbReference>
<name>A0ABS1NN14_9ACTN</name>
<dbReference type="PROSITE" id="PS00012">
    <property type="entry name" value="PHOSPHOPANTETHEINE"/>
    <property type="match status" value="1"/>
</dbReference>
<keyword evidence="2" id="KW-0596">Phosphopantetheine</keyword>
<dbReference type="Gene3D" id="3.40.366.10">
    <property type="entry name" value="Malonyl-Coenzyme A Acyl Carrier Protein, domain 2"/>
    <property type="match status" value="3"/>
</dbReference>
<evidence type="ECO:0000256" key="7">
    <source>
        <dbReference type="ARBA" id="ARBA00023315"/>
    </source>
</evidence>
<evidence type="ECO:0000256" key="1">
    <source>
        <dbReference type="ARBA" id="ARBA00004792"/>
    </source>
</evidence>
<keyword evidence="6" id="KW-0511">Multifunctional enzyme</keyword>
<gene>
    <name evidence="12" type="ORF">JK363_33410</name>
</gene>
<dbReference type="SUPFAM" id="SSF55048">
    <property type="entry name" value="Probable ACP-binding domain of malonyl-CoA ACP transacylase"/>
    <property type="match status" value="2"/>
</dbReference>
<dbReference type="NCBIfam" id="NF045894">
    <property type="entry name" value="PKS_plus_SDR"/>
    <property type="match status" value="1"/>
</dbReference>
<dbReference type="SUPFAM" id="SSF52151">
    <property type="entry name" value="FabD/lysophospholipase-like"/>
    <property type="match status" value="3"/>
</dbReference>
<dbReference type="SMART" id="SM00825">
    <property type="entry name" value="PKS_KS"/>
    <property type="match status" value="2"/>
</dbReference>